<proteinExistence type="predicted"/>
<organism evidence="1 2">
    <name type="scientific">Falsiroseomonas selenitidurans</name>
    <dbReference type="NCBI Taxonomy" id="2716335"/>
    <lineage>
        <taxon>Bacteria</taxon>
        <taxon>Pseudomonadati</taxon>
        <taxon>Pseudomonadota</taxon>
        <taxon>Alphaproteobacteria</taxon>
        <taxon>Acetobacterales</taxon>
        <taxon>Roseomonadaceae</taxon>
        <taxon>Falsiroseomonas</taxon>
    </lineage>
</organism>
<dbReference type="EMBL" id="JAAVNE010000061">
    <property type="protein sequence ID" value="NKC33998.1"/>
    <property type="molecule type" value="Genomic_DNA"/>
</dbReference>
<reference evidence="1 2" key="1">
    <citation type="submission" date="2020-03" db="EMBL/GenBank/DDBJ databases">
        <title>Roseomonas selenitidurans sp. nov. isolated from urban soil.</title>
        <authorList>
            <person name="Liu H."/>
        </authorList>
    </citation>
    <scope>NUCLEOTIDE SEQUENCE [LARGE SCALE GENOMIC DNA]</scope>
    <source>
        <strain evidence="1 2">BU-1</strain>
    </source>
</reference>
<evidence type="ECO:0000313" key="1">
    <source>
        <dbReference type="EMBL" id="NKC33998.1"/>
    </source>
</evidence>
<accession>A0ABX1EE22</accession>
<evidence type="ECO:0000313" key="2">
    <source>
        <dbReference type="Proteomes" id="UP000787635"/>
    </source>
</evidence>
<gene>
    <name evidence="1" type="ORF">HEQ75_24280</name>
</gene>
<dbReference type="Proteomes" id="UP000787635">
    <property type="component" value="Unassembled WGS sequence"/>
</dbReference>
<sequence length="206" mass="20868">MSRPQPALAARRGSYLLALDDFDAPARPATAPPPAPPDPLPGLLAAARAEGFAEGRAAGQAEALRGTEAAAAQALREAASALALAADEARAVAERSATEVARLALATLLAALPSLAERLAEAEVARFATALLPGLQAEPTVALRVAPSLVEVIGARFAQEARVAVVADAALQPGDAALSWRDGQAERRGEAARAAVMETLSGFGLA</sequence>
<protein>
    <recommendedName>
        <fullName evidence="3">Flagellar assembly protein FliH</fullName>
    </recommendedName>
</protein>
<dbReference type="RefSeq" id="WP_168034718.1">
    <property type="nucleotide sequence ID" value="NZ_JAAVNE010000061.1"/>
</dbReference>
<evidence type="ECO:0008006" key="3">
    <source>
        <dbReference type="Google" id="ProtNLM"/>
    </source>
</evidence>
<name>A0ABX1EE22_9PROT</name>
<comment type="caution">
    <text evidence="1">The sequence shown here is derived from an EMBL/GenBank/DDBJ whole genome shotgun (WGS) entry which is preliminary data.</text>
</comment>
<keyword evidence="2" id="KW-1185">Reference proteome</keyword>